<dbReference type="RefSeq" id="WP_013278415.1">
    <property type="nucleotide sequence ID" value="NC_014378.1"/>
</dbReference>
<keyword evidence="8 16" id="KW-0963">Cytoplasm</keyword>
<evidence type="ECO:0000256" key="9">
    <source>
        <dbReference type="ARBA" id="ARBA00022605"/>
    </source>
</evidence>
<keyword evidence="12 16" id="KW-0547">Nucleotide-binding</keyword>
<sequence>MPLKIALPKGRLFDPVVDILQEAGVVNKDLDDDSRKLILSGQNGDFEFILSKAVDVPTYVEYGAADIGVSGKDVLLESGKKVCEVVDLGLGCCRLVVAVPKDLGITTLEELPAKARVATKYPQTAERFFNQHGIQVETIKLNGSIEMAPAVDLAEMIVDITSTGTTLRKNNLVEIAEVAKSSARLIINRVSYKTHYGEIKNIVQRIERSLNSKDDQIN</sequence>
<dbReference type="Pfam" id="PF01634">
    <property type="entry name" value="HisG"/>
    <property type="match status" value="1"/>
</dbReference>
<dbReference type="eggNOG" id="COG0040">
    <property type="taxonomic scope" value="Bacteria"/>
</dbReference>
<comment type="subunit">
    <text evidence="5 16">Heteromultimer composed of HisG and HisZ subunits.</text>
</comment>
<dbReference type="GO" id="GO:0003879">
    <property type="term" value="F:ATP phosphoribosyltransferase activity"/>
    <property type="evidence" value="ECO:0007669"/>
    <property type="project" value="UniProtKB-UniRule"/>
</dbReference>
<reference evidence="18 19" key="1">
    <citation type="journal article" date="2010" name="Stand. Genomic Sci.">
        <title>Complete genome sequence of Acetohalobium arabaticum type strain (Z-7288).</title>
        <authorList>
            <person name="Sikorski J."/>
            <person name="Lapidus A."/>
            <person name="Chertkov O."/>
            <person name="Lucas S."/>
            <person name="Copeland A."/>
            <person name="Glavina Del Rio T."/>
            <person name="Nolan M."/>
            <person name="Tice H."/>
            <person name="Cheng J.F."/>
            <person name="Han C."/>
            <person name="Brambilla E."/>
            <person name="Pitluck S."/>
            <person name="Liolios K."/>
            <person name="Ivanova N."/>
            <person name="Mavromatis K."/>
            <person name="Mikhailova N."/>
            <person name="Pati A."/>
            <person name="Bruce D."/>
            <person name="Detter C."/>
            <person name="Tapia R."/>
            <person name="Goodwin L."/>
            <person name="Chen A."/>
            <person name="Palaniappan K."/>
            <person name="Land M."/>
            <person name="Hauser L."/>
            <person name="Chang Y.J."/>
            <person name="Jeffries C.D."/>
            <person name="Rohde M."/>
            <person name="Goker M."/>
            <person name="Spring S."/>
            <person name="Woyke T."/>
            <person name="Bristow J."/>
            <person name="Eisen J.A."/>
            <person name="Markowitz V."/>
            <person name="Hugenholtz P."/>
            <person name="Kyrpides N.C."/>
            <person name="Klenk H.P."/>
        </authorList>
    </citation>
    <scope>NUCLEOTIDE SEQUENCE [LARGE SCALE GENOMIC DNA]</scope>
    <source>
        <strain evidence="19">ATCC 49924 / DSM 5501 / Z-7288</strain>
    </source>
</reference>
<feature type="domain" description="ATP phosphoribosyltransferase catalytic" evidence="17">
    <location>
        <begin position="52"/>
        <end position="207"/>
    </location>
</feature>
<evidence type="ECO:0000256" key="4">
    <source>
        <dbReference type="ARBA" id="ARBA00009489"/>
    </source>
</evidence>
<dbReference type="PANTHER" id="PTHR21403">
    <property type="entry name" value="ATP PHOSPHORIBOSYLTRANSFERASE ATP-PRTASE"/>
    <property type="match status" value="1"/>
</dbReference>
<organism evidence="18 19">
    <name type="scientific">Acetohalobium arabaticum (strain ATCC 49924 / DSM 5501 / Z-7288)</name>
    <dbReference type="NCBI Taxonomy" id="574087"/>
    <lineage>
        <taxon>Bacteria</taxon>
        <taxon>Bacillati</taxon>
        <taxon>Bacillota</taxon>
        <taxon>Clostridia</taxon>
        <taxon>Halanaerobiales</taxon>
        <taxon>Halobacteroidaceae</taxon>
        <taxon>Acetohalobium</taxon>
    </lineage>
</organism>
<dbReference type="GO" id="GO:0000105">
    <property type="term" value="P:L-histidine biosynthetic process"/>
    <property type="evidence" value="ECO:0007669"/>
    <property type="project" value="UniProtKB-UniRule"/>
</dbReference>
<dbReference type="Gene3D" id="3.40.190.10">
    <property type="entry name" value="Periplasmic binding protein-like II"/>
    <property type="match status" value="2"/>
</dbReference>
<dbReference type="HAMAP" id="MF_01018">
    <property type="entry name" value="HisG_Short"/>
    <property type="match status" value="1"/>
</dbReference>
<evidence type="ECO:0000256" key="8">
    <source>
        <dbReference type="ARBA" id="ARBA00022490"/>
    </source>
</evidence>
<evidence type="ECO:0000256" key="13">
    <source>
        <dbReference type="ARBA" id="ARBA00022840"/>
    </source>
</evidence>
<dbReference type="AlphaFoldDB" id="D9QR29"/>
<dbReference type="PROSITE" id="PS01316">
    <property type="entry name" value="ATP_P_PHORIBOSYLTR"/>
    <property type="match status" value="1"/>
</dbReference>
<evidence type="ECO:0000256" key="2">
    <source>
        <dbReference type="ARBA" id="ARBA00004496"/>
    </source>
</evidence>
<keyword evidence="19" id="KW-1185">Reference proteome</keyword>
<dbReference type="FunFam" id="3.40.190.10:FF:000008">
    <property type="entry name" value="ATP phosphoribosyltransferase"/>
    <property type="match status" value="1"/>
</dbReference>
<evidence type="ECO:0000256" key="6">
    <source>
        <dbReference type="ARBA" id="ARBA00011946"/>
    </source>
</evidence>
<comment type="catalytic activity">
    <reaction evidence="1 16">
        <text>1-(5-phospho-beta-D-ribosyl)-ATP + diphosphate = 5-phospho-alpha-D-ribose 1-diphosphate + ATP</text>
        <dbReference type="Rhea" id="RHEA:18473"/>
        <dbReference type="ChEBI" id="CHEBI:30616"/>
        <dbReference type="ChEBI" id="CHEBI:33019"/>
        <dbReference type="ChEBI" id="CHEBI:58017"/>
        <dbReference type="ChEBI" id="CHEBI:73183"/>
        <dbReference type="EC" id="2.4.2.17"/>
    </reaction>
</comment>
<name>D9QR29_ACEAZ</name>
<dbReference type="InterPro" id="IPR024893">
    <property type="entry name" value="ATP_PRibTrfase_HisG_short"/>
</dbReference>
<dbReference type="SUPFAM" id="SSF53850">
    <property type="entry name" value="Periplasmic binding protein-like II"/>
    <property type="match status" value="1"/>
</dbReference>
<dbReference type="EMBL" id="CP002105">
    <property type="protein sequence ID" value="ADL12970.1"/>
    <property type="molecule type" value="Genomic_DNA"/>
</dbReference>
<gene>
    <name evidence="16" type="primary">hisG</name>
    <name evidence="18" type="ordered locus">Acear_1460</name>
</gene>
<evidence type="ECO:0000256" key="3">
    <source>
        <dbReference type="ARBA" id="ARBA00004667"/>
    </source>
</evidence>
<evidence type="ECO:0000256" key="10">
    <source>
        <dbReference type="ARBA" id="ARBA00022676"/>
    </source>
</evidence>
<protein>
    <recommendedName>
        <fullName evidence="7 16">ATP phosphoribosyltransferase</fullName>
        <shortName evidence="16">ATP-PRT</shortName>
        <shortName evidence="16">ATP-PRTase</shortName>
        <ecNumber evidence="6 16">2.4.2.17</ecNumber>
    </recommendedName>
</protein>
<evidence type="ECO:0000313" key="19">
    <source>
        <dbReference type="Proteomes" id="UP000001661"/>
    </source>
</evidence>
<evidence type="ECO:0000256" key="14">
    <source>
        <dbReference type="ARBA" id="ARBA00023102"/>
    </source>
</evidence>
<evidence type="ECO:0000256" key="16">
    <source>
        <dbReference type="HAMAP-Rule" id="MF_01018"/>
    </source>
</evidence>
<evidence type="ECO:0000256" key="15">
    <source>
        <dbReference type="ARBA" id="ARBA00024861"/>
    </source>
</evidence>
<dbReference type="GO" id="GO:0005524">
    <property type="term" value="F:ATP binding"/>
    <property type="evidence" value="ECO:0007669"/>
    <property type="project" value="UniProtKB-KW"/>
</dbReference>
<evidence type="ECO:0000256" key="5">
    <source>
        <dbReference type="ARBA" id="ARBA00011496"/>
    </source>
</evidence>
<dbReference type="InterPro" id="IPR001348">
    <property type="entry name" value="ATP_PRibTrfase_HisG"/>
</dbReference>
<evidence type="ECO:0000256" key="7">
    <source>
        <dbReference type="ARBA" id="ARBA00020998"/>
    </source>
</evidence>
<keyword evidence="14 16" id="KW-0368">Histidine biosynthesis</keyword>
<dbReference type="InterPro" id="IPR018198">
    <property type="entry name" value="ATP_PRibTrfase_CS"/>
</dbReference>
<keyword evidence="13 16" id="KW-0067">ATP-binding</keyword>
<dbReference type="GO" id="GO:0005737">
    <property type="term" value="C:cytoplasm"/>
    <property type="evidence" value="ECO:0007669"/>
    <property type="project" value="UniProtKB-SubCell"/>
</dbReference>
<dbReference type="PANTHER" id="PTHR21403:SF8">
    <property type="entry name" value="ATP PHOSPHORIBOSYLTRANSFERASE"/>
    <property type="match status" value="1"/>
</dbReference>
<evidence type="ECO:0000259" key="17">
    <source>
        <dbReference type="Pfam" id="PF01634"/>
    </source>
</evidence>
<comment type="subcellular location">
    <subcellularLocation>
        <location evidence="2 16">Cytoplasm</location>
    </subcellularLocation>
</comment>
<dbReference type="FunFam" id="3.40.190.10:FF:000011">
    <property type="entry name" value="ATP phosphoribosyltransferase"/>
    <property type="match status" value="1"/>
</dbReference>
<dbReference type="KEGG" id="aar:Acear_1460"/>
<dbReference type="UniPathway" id="UPA00031">
    <property type="reaction ID" value="UER00006"/>
</dbReference>
<keyword evidence="9 16" id="KW-0028">Amino-acid biosynthesis</keyword>
<dbReference type="HOGENOM" id="CLU_038115_2_0_9"/>
<keyword evidence="10 16" id="KW-0328">Glycosyltransferase</keyword>
<dbReference type="Proteomes" id="UP000001661">
    <property type="component" value="Chromosome"/>
</dbReference>
<comment type="pathway">
    <text evidence="3 16">Amino-acid biosynthesis; L-histidine biosynthesis; L-histidine from 5-phospho-alpha-D-ribose 1-diphosphate: step 1/9.</text>
</comment>
<dbReference type="InterPro" id="IPR013820">
    <property type="entry name" value="ATP_PRibTrfase_cat"/>
</dbReference>
<comment type="function">
    <text evidence="15 16">Catalyzes the condensation of ATP and 5-phosphoribose 1-diphosphate to form N'-(5'-phosphoribosyl)-ATP (PR-ATP). Has a crucial role in the pathway because the rate of histidine biosynthesis seems to be controlled primarily by regulation of HisG enzymatic activity.</text>
</comment>
<accession>D9QR29</accession>
<proteinExistence type="inferred from homology"/>
<dbReference type="NCBIfam" id="TIGR00070">
    <property type="entry name" value="hisG"/>
    <property type="match status" value="1"/>
</dbReference>
<evidence type="ECO:0000256" key="12">
    <source>
        <dbReference type="ARBA" id="ARBA00022741"/>
    </source>
</evidence>
<dbReference type="CDD" id="cd13595">
    <property type="entry name" value="PBP2_HisGs"/>
    <property type="match status" value="1"/>
</dbReference>
<comment type="domain">
    <text evidence="16">Lacks the C-terminal regulatory region which is replaced by HisZ.</text>
</comment>
<evidence type="ECO:0000313" key="18">
    <source>
        <dbReference type="EMBL" id="ADL12970.1"/>
    </source>
</evidence>
<comment type="similarity">
    <text evidence="4 16">Belongs to the ATP phosphoribosyltransferase family. Short subfamily.</text>
</comment>
<dbReference type="EC" id="2.4.2.17" evidence="6 16"/>
<keyword evidence="11 16" id="KW-0808">Transferase</keyword>
<evidence type="ECO:0000256" key="1">
    <source>
        <dbReference type="ARBA" id="ARBA00000915"/>
    </source>
</evidence>
<dbReference type="STRING" id="574087.Acear_1460"/>
<evidence type="ECO:0000256" key="11">
    <source>
        <dbReference type="ARBA" id="ARBA00022679"/>
    </source>
</evidence>